<feature type="transmembrane region" description="Helical" evidence="1">
    <location>
        <begin position="47"/>
        <end position="74"/>
    </location>
</feature>
<gene>
    <name evidence="3" type="ORF">SCHPADRAFT_212284</name>
</gene>
<evidence type="ECO:0000259" key="2">
    <source>
        <dbReference type="Pfam" id="PF20151"/>
    </source>
</evidence>
<evidence type="ECO:0000313" key="4">
    <source>
        <dbReference type="Proteomes" id="UP000053477"/>
    </source>
</evidence>
<reference evidence="3 4" key="1">
    <citation type="submission" date="2015-04" db="EMBL/GenBank/DDBJ databases">
        <title>Complete genome sequence of Schizopora paradoxa KUC8140, a cosmopolitan wood degrader in East Asia.</title>
        <authorList>
            <consortium name="DOE Joint Genome Institute"/>
            <person name="Min B."/>
            <person name="Park H."/>
            <person name="Jang Y."/>
            <person name="Kim J.-J."/>
            <person name="Kim K.H."/>
            <person name="Pangilinan J."/>
            <person name="Lipzen A."/>
            <person name="Riley R."/>
            <person name="Grigoriev I.V."/>
            <person name="Spatafora J.W."/>
            <person name="Choi I.-G."/>
        </authorList>
    </citation>
    <scope>NUCLEOTIDE SEQUENCE [LARGE SCALE GENOMIC DNA]</scope>
    <source>
        <strain evidence="3 4">KUC8140</strain>
    </source>
</reference>
<protein>
    <recommendedName>
        <fullName evidence="2">DUF6533 domain-containing protein</fullName>
    </recommendedName>
</protein>
<feature type="transmembrane region" description="Helical" evidence="1">
    <location>
        <begin position="94"/>
        <end position="113"/>
    </location>
</feature>
<proteinExistence type="predicted"/>
<organism evidence="3 4">
    <name type="scientific">Schizopora paradoxa</name>
    <dbReference type="NCBI Taxonomy" id="27342"/>
    <lineage>
        <taxon>Eukaryota</taxon>
        <taxon>Fungi</taxon>
        <taxon>Dikarya</taxon>
        <taxon>Basidiomycota</taxon>
        <taxon>Agaricomycotina</taxon>
        <taxon>Agaricomycetes</taxon>
        <taxon>Hymenochaetales</taxon>
        <taxon>Schizoporaceae</taxon>
        <taxon>Schizopora</taxon>
    </lineage>
</organism>
<accession>A0A0H2RXD3</accession>
<keyword evidence="4" id="KW-1185">Reference proteome</keyword>
<sequence length="328" mass="37139">MASNPLDHSIWDTFVFRYTIIATTCFVVYEHLINFDSEVRFLWMRRFTFGSCLLFACRYLPIAQICVATVEYVLTNDLSPSNCNSLLKANSSLVFLQYCLSIVVVYTRAYVVWACSKRVFASLLVACSLSGAGSAYAVYRFVRGIQYLGPHPWPGCIFLVTDQSIFYALIGGVFVDSFALCLLLYKSVQHTREMKNVGFHQVSLLTVMAQEGMTYFLLNIVCTLANTIVLQRASENYRDFLMTYVVPLSYLDNAASYLLISHLFTSTQCCIQNVLCARLFFHTQNVHRRTLGISSISTTRMHTDIHFAEFDVLCHPSGTKNVDAEDVT</sequence>
<keyword evidence="1" id="KW-0812">Transmembrane</keyword>
<evidence type="ECO:0000313" key="3">
    <source>
        <dbReference type="EMBL" id="KLO16409.1"/>
    </source>
</evidence>
<keyword evidence="1" id="KW-1133">Transmembrane helix</keyword>
<keyword evidence="1" id="KW-0472">Membrane</keyword>
<feature type="domain" description="DUF6533" evidence="2">
    <location>
        <begin position="18"/>
        <end position="63"/>
    </location>
</feature>
<name>A0A0H2RXD3_9AGAM</name>
<feature type="transmembrane region" description="Helical" evidence="1">
    <location>
        <begin position="15"/>
        <end position="35"/>
    </location>
</feature>
<dbReference type="Pfam" id="PF20151">
    <property type="entry name" value="DUF6533"/>
    <property type="match status" value="1"/>
</dbReference>
<feature type="transmembrane region" description="Helical" evidence="1">
    <location>
        <begin position="120"/>
        <end position="139"/>
    </location>
</feature>
<dbReference type="InParanoid" id="A0A0H2RXD3"/>
<dbReference type="OrthoDB" id="3038503at2759"/>
<dbReference type="AlphaFoldDB" id="A0A0H2RXD3"/>
<dbReference type="InterPro" id="IPR045340">
    <property type="entry name" value="DUF6533"/>
</dbReference>
<dbReference type="Proteomes" id="UP000053477">
    <property type="component" value="Unassembled WGS sequence"/>
</dbReference>
<feature type="transmembrane region" description="Helical" evidence="1">
    <location>
        <begin position="165"/>
        <end position="185"/>
    </location>
</feature>
<evidence type="ECO:0000256" key="1">
    <source>
        <dbReference type="SAM" id="Phobius"/>
    </source>
</evidence>
<dbReference type="EMBL" id="KQ085916">
    <property type="protein sequence ID" value="KLO16409.1"/>
    <property type="molecule type" value="Genomic_DNA"/>
</dbReference>